<dbReference type="PRINTS" id="PR00830">
    <property type="entry name" value="ENDOLAPTASE"/>
</dbReference>
<dbReference type="CDD" id="cd00009">
    <property type="entry name" value="AAA"/>
    <property type="match status" value="1"/>
</dbReference>
<dbReference type="RefSeq" id="WP_340286318.1">
    <property type="nucleotide sequence ID" value="NZ_JBBJUP010000003.1"/>
</dbReference>
<dbReference type="Pfam" id="PF07728">
    <property type="entry name" value="AAA_5"/>
    <property type="match status" value="1"/>
</dbReference>
<gene>
    <name evidence="3" type="ORF">WJX68_04550</name>
</gene>
<dbReference type="InterPro" id="IPR011704">
    <property type="entry name" value="ATPase_dyneun-rel_AAA"/>
</dbReference>
<dbReference type="Proteomes" id="UP001364211">
    <property type="component" value="Unassembled WGS sequence"/>
</dbReference>
<protein>
    <submittedName>
        <fullName evidence="3">AAA family ATPase</fullName>
    </submittedName>
</protein>
<evidence type="ECO:0000259" key="2">
    <source>
        <dbReference type="SMART" id="SM00382"/>
    </source>
</evidence>
<proteinExistence type="predicted"/>
<evidence type="ECO:0000313" key="4">
    <source>
        <dbReference type="Proteomes" id="UP001364211"/>
    </source>
</evidence>
<evidence type="ECO:0000256" key="1">
    <source>
        <dbReference type="SAM" id="MobiDB-lite"/>
    </source>
</evidence>
<dbReference type="Gene3D" id="3.40.50.300">
    <property type="entry name" value="P-loop containing nucleotide triphosphate hydrolases"/>
    <property type="match status" value="1"/>
</dbReference>
<feature type="domain" description="AAA+ ATPase" evidence="2">
    <location>
        <begin position="633"/>
        <end position="796"/>
    </location>
</feature>
<dbReference type="PANTHER" id="PTHR37291:SF1">
    <property type="entry name" value="TYPE IV METHYL-DIRECTED RESTRICTION ENZYME ECOKMCRB SUBUNIT"/>
    <property type="match status" value="1"/>
</dbReference>
<name>A0ABU8T472_9PSEU</name>
<dbReference type="SUPFAM" id="SSF52540">
    <property type="entry name" value="P-loop containing nucleoside triphosphate hydrolases"/>
    <property type="match status" value="1"/>
</dbReference>
<dbReference type="InterPro" id="IPR052934">
    <property type="entry name" value="Methyl-DNA_Rec/Restrict_Enz"/>
</dbReference>
<dbReference type="EMBL" id="JBBJUP010000003">
    <property type="protein sequence ID" value="MEJ8278195.1"/>
    <property type="molecule type" value="Genomic_DNA"/>
</dbReference>
<dbReference type="InterPro" id="IPR027417">
    <property type="entry name" value="P-loop_NTPase"/>
</dbReference>
<dbReference type="InterPro" id="IPR003593">
    <property type="entry name" value="AAA+_ATPase"/>
</dbReference>
<keyword evidence="4" id="KW-1185">Reference proteome</keyword>
<reference evidence="3 4" key="1">
    <citation type="submission" date="2024-03" db="EMBL/GenBank/DDBJ databases">
        <title>Draft genome sequence of Pseudonocardia sp. DW16-2.</title>
        <authorList>
            <person name="Duangmal K."/>
        </authorList>
    </citation>
    <scope>NUCLEOTIDE SEQUENCE [LARGE SCALE GENOMIC DNA]</scope>
    <source>
        <strain evidence="3 4">DW16-2</strain>
    </source>
</reference>
<evidence type="ECO:0000313" key="3">
    <source>
        <dbReference type="EMBL" id="MEJ8278195.1"/>
    </source>
</evidence>
<feature type="region of interest" description="Disordered" evidence="1">
    <location>
        <begin position="259"/>
        <end position="280"/>
    </location>
</feature>
<comment type="caution">
    <text evidence="3">The sequence shown here is derived from an EMBL/GenBank/DDBJ whole genome shotgun (WGS) entry which is preliminary data.</text>
</comment>
<sequence>MHSSELEFRRRWYEAHARQFAADPAVERESTTRQAGFARSAEEALGHLATLRRTGDVESFRAMMQAWAVKPDTVAFNGFAGQMLLNQLVKRSEDPYRTGSLLAEALTAPDDIDGATAKIRSVVDAIEAVRSGGQPAPRSAAFLLSYFWALADRRWPIHWTSAASFVEFITGVPLPKPVDERYREFTARAQELDTDVDRVERVARWWENSRPTVVDPVLVDRCAFGADADAVDHDDLVRNAAALVAFARYTRDLGADVEKEAGRPLQSAAPARDWKDGRPRADTWVDWTDGRTAPGIRIWINAQGMGIGVKPGLPRSGWYDEAAAVISDQPVPSFGVFGARGSRHGEDAGFVGSAGEFLYGRWFDRDQLTGLDLRAELLSTVERARPVLDALITLAGGEPGTARPTTAPDPLVALAEEFRRWGYPRPADDTDRAARARFADLLADGALPDQDPAELRKIWNTQAYGGPGPMAPLNAALGDPATYDRFLDTVRHLCHGDGEDADRIDAVLTDPQWKIHGLGESVCMKLLAITRPERFLPVFPYKGEHGKHRLLQLLGMPEPAATSRGHVQVDANDRLRRRVEHLFPGDPWGMSRFLLWYVSHEPERTDDDPIADLAEDLLIDRAFLDEIIELLRDKGQVVLYGPPGTGKTYIAKKLAEVLAPDRRRRSIVQFHPSTSYEDFVEGYRPQTVDGAVAYSLTDGPLRTLAGRAKEAPGTRHVMLIDEINRGNLPKILGELLFLLEYRGEQVGTLYRPDEAFELPPDLWFIGTMNTADRSVALIDAALRRRFHFVPIYPDSGPLEGLLQRWLKKHDEPAWVAGLVGMVNGELIDALGGPHLQIGPSHFMRRGLDETVVARIWRYNVEPFVEDQFFGDQARIDRFRWAEAWRRYQDWSGSQGSSNADAEE</sequence>
<accession>A0ABU8T472</accession>
<organism evidence="3 4">
    <name type="scientific">Pseudonocardia spirodelae</name>
    <dbReference type="NCBI Taxonomy" id="3133431"/>
    <lineage>
        <taxon>Bacteria</taxon>
        <taxon>Bacillati</taxon>
        <taxon>Actinomycetota</taxon>
        <taxon>Actinomycetes</taxon>
        <taxon>Pseudonocardiales</taxon>
        <taxon>Pseudonocardiaceae</taxon>
        <taxon>Pseudonocardia</taxon>
    </lineage>
</organism>
<dbReference type="SMART" id="SM00382">
    <property type="entry name" value="AAA"/>
    <property type="match status" value="1"/>
</dbReference>
<dbReference type="PANTHER" id="PTHR37291">
    <property type="entry name" value="5-METHYLCYTOSINE-SPECIFIC RESTRICTION ENZYME B"/>
    <property type="match status" value="1"/>
</dbReference>